<evidence type="ECO:0000313" key="1">
    <source>
        <dbReference type="EMBL" id="KAI3950107.1"/>
    </source>
</evidence>
<dbReference type="AlphaFoldDB" id="A0AAD4TCR8"/>
<keyword evidence="2" id="KW-1185">Reference proteome</keyword>
<sequence length="327" mass="36872">MKIHIWGANIHNKEISSVVGVYQNYFSERGISFLPRAPSNGFVTTNVFCSISSSKSNSLSFNLHGCYFYSSKNCLCCIYYYIHKNSSHVLLGMFELDLQQLATDLGQQKYRGKQLHQLLYKSKVMDIQDLVIYLWHLGIIFKKLDGRLGDHQCIRCQGFTPTVNRASAWVTCTLSVLKPIETFTIPVEYDKGSIRLTICVSSQLGCPVCNTVLQLCFICSINVDKHNVAEVSICKSAKQMSTISTVEGWHLPNSNPPCLSAYVLQIKYFEKQLCLSLSIIRVYASCWCQRRGNSCSRTGRTTLCLVKWLPFKKTVGCPLCLFCATGK</sequence>
<organism evidence="1 2">
    <name type="scientific">Papaver atlanticum</name>
    <dbReference type="NCBI Taxonomy" id="357466"/>
    <lineage>
        <taxon>Eukaryota</taxon>
        <taxon>Viridiplantae</taxon>
        <taxon>Streptophyta</taxon>
        <taxon>Embryophyta</taxon>
        <taxon>Tracheophyta</taxon>
        <taxon>Spermatophyta</taxon>
        <taxon>Magnoliopsida</taxon>
        <taxon>Ranunculales</taxon>
        <taxon>Papaveraceae</taxon>
        <taxon>Papaveroideae</taxon>
        <taxon>Papaver</taxon>
    </lineage>
</organism>
<name>A0AAD4TCR8_9MAGN</name>
<dbReference type="EMBL" id="JAJJMB010002922">
    <property type="protein sequence ID" value="KAI3950107.1"/>
    <property type="molecule type" value="Genomic_DNA"/>
</dbReference>
<evidence type="ECO:0000313" key="2">
    <source>
        <dbReference type="Proteomes" id="UP001202328"/>
    </source>
</evidence>
<reference evidence="1" key="1">
    <citation type="submission" date="2022-04" db="EMBL/GenBank/DDBJ databases">
        <title>A functionally conserved STORR gene fusion in Papaver species that diverged 16.8 million years ago.</title>
        <authorList>
            <person name="Catania T."/>
        </authorList>
    </citation>
    <scope>NUCLEOTIDE SEQUENCE</scope>
    <source>
        <strain evidence="1">S-188037</strain>
    </source>
</reference>
<comment type="caution">
    <text evidence="1">The sequence shown here is derived from an EMBL/GenBank/DDBJ whole genome shotgun (WGS) entry which is preliminary data.</text>
</comment>
<gene>
    <name evidence="1" type="ORF">MKW98_008552</name>
</gene>
<dbReference type="Proteomes" id="UP001202328">
    <property type="component" value="Unassembled WGS sequence"/>
</dbReference>
<protein>
    <submittedName>
        <fullName evidence="1">Uncharacterized protein</fullName>
    </submittedName>
</protein>
<dbReference type="Gene3D" id="1.10.150.530">
    <property type="match status" value="1"/>
</dbReference>
<accession>A0AAD4TCR8</accession>
<proteinExistence type="predicted"/>